<reference evidence="4" key="1">
    <citation type="journal article" date="2021" name="Nat. Commun.">
        <title>Genetic determinants of endophytism in the Arabidopsis root mycobiome.</title>
        <authorList>
            <person name="Mesny F."/>
            <person name="Miyauchi S."/>
            <person name="Thiergart T."/>
            <person name="Pickel B."/>
            <person name="Atanasova L."/>
            <person name="Karlsson M."/>
            <person name="Huettel B."/>
            <person name="Barry K.W."/>
            <person name="Haridas S."/>
            <person name="Chen C."/>
            <person name="Bauer D."/>
            <person name="Andreopoulos W."/>
            <person name="Pangilinan J."/>
            <person name="LaButti K."/>
            <person name="Riley R."/>
            <person name="Lipzen A."/>
            <person name="Clum A."/>
            <person name="Drula E."/>
            <person name="Henrissat B."/>
            <person name="Kohler A."/>
            <person name="Grigoriev I.V."/>
            <person name="Martin F.M."/>
            <person name="Hacquard S."/>
        </authorList>
    </citation>
    <scope>NUCLEOTIDE SEQUENCE</scope>
    <source>
        <strain evidence="4">MPI-CAGE-AT-0147</strain>
    </source>
</reference>
<feature type="signal peptide" evidence="1">
    <location>
        <begin position="1"/>
        <end position="21"/>
    </location>
</feature>
<dbReference type="EMBL" id="JAGMUV010000029">
    <property type="protein sequence ID" value="KAH7116463.1"/>
    <property type="molecule type" value="Genomic_DNA"/>
</dbReference>
<dbReference type="Gene3D" id="3.90.245.10">
    <property type="entry name" value="Ribonucleoside hydrolase-like"/>
    <property type="match status" value="1"/>
</dbReference>
<dbReference type="GO" id="GO:0016799">
    <property type="term" value="F:hydrolase activity, hydrolyzing N-glycosyl compounds"/>
    <property type="evidence" value="ECO:0007669"/>
    <property type="project" value="InterPro"/>
</dbReference>
<dbReference type="InterPro" id="IPR036452">
    <property type="entry name" value="Ribo_hydro-like"/>
</dbReference>
<evidence type="ECO:0000259" key="2">
    <source>
        <dbReference type="Pfam" id="PF07632"/>
    </source>
</evidence>
<feature type="domain" description="Cellulose-binding Sde182 C-terminal" evidence="3">
    <location>
        <begin position="378"/>
        <end position="492"/>
    </location>
</feature>
<comment type="caution">
    <text evidence="4">The sequence shown here is derived from an EMBL/GenBank/DDBJ whole genome shotgun (WGS) entry which is preliminary data.</text>
</comment>
<dbReference type="AlphaFoldDB" id="A0A9P9ICG5"/>
<keyword evidence="1" id="KW-0732">Signal</keyword>
<dbReference type="Pfam" id="PF07632">
    <property type="entry name" value="Sde182_NH-like"/>
    <property type="match status" value="1"/>
</dbReference>
<sequence>MACLIPFYLLFIAILWQVCSSSVISGQTHSRAGPDLTKLPSFPSKPRIFVLSDILNEPDDEMSLVRFLLYSNHFDVQGICATTSASIRNDTHPEAIRKIIHAYGTVVDNLNHHAHPKSRFRHADELLSLVSSGPKVYGKEALNQPLSDGARQLIQRLEASEEPLYVGIWGGPNTLAQALQHIHKTKSPPMASELRSRLRVYAISDQDDSGIWIRINWPDLFYIVTVHGFQEYSTATWSGINSLDNGAANATKVQDAWLTPNIRVGPLSAVYPLILYGMEGDSPSFMWLIQNGLSNRERPDWGGWGGRYSRIVDSEDINEYGMSHDTATGLTGTPYTSVHATVWRWRDAYQDDFAARMQVNGSEGFEALHIQLQFNTSITLDASETFDPDHPADTSQLDFEWFTYLEAGFPQGSGLSRNFVEIKPLSSVPGTNGTLTTNEAGFNQVALGDKVQIKHLIPNRTILFEREWHVILQVRTKKGQYPIRRYKRIVIKPSN</sequence>
<dbReference type="Pfam" id="PF21027">
    <property type="entry name" value="Sde0182_C"/>
    <property type="match status" value="1"/>
</dbReference>
<evidence type="ECO:0000256" key="1">
    <source>
        <dbReference type="SAM" id="SignalP"/>
    </source>
</evidence>
<evidence type="ECO:0000313" key="5">
    <source>
        <dbReference type="Proteomes" id="UP000738349"/>
    </source>
</evidence>
<evidence type="ECO:0000313" key="4">
    <source>
        <dbReference type="EMBL" id="KAH7116463.1"/>
    </source>
</evidence>
<dbReference type="InterPro" id="IPR013783">
    <property type="entry name" value="Ig-like_fold"/>
</dbReference>
<proteinExistence type="predicted"/>
<dbReference type="Gene3D" id="2.60.40.10">
    <property type="entry name" value="Immunoglobulins"/>
    <property type="match status" value="1"/>
</dbReference>
<evidence type="ECO:0008006" key="6">
    <source>
        <dbReference type="Google" id="ProtNLM"/>
    </source>
</evidence>
<dbReference type="OrthoDB" id="3592035at2759"/>
<gene>
    <name evidence="4" type="ORF">EDB81DRAFT_848427</name>
</gene>
<feature type="domain" description="Cellulose-binding Sde182 nucleoside hydrolase-like" evidence="2">
    <location>
        <begin position="47"/>
        <end position="308"/>
    </location>
</feature>
<feature type="chain" id="PRO_5040399935" description="Cellulose-binding protein" evidence="1">
    <location>
        <begin position="22"/>
        <end position="495"/>
    </location>
</feature>
<organism evidence="4 5">
    <name type="scientific">Dactylonectria macrodidyma</name>
    <dbReference type="NCBI Taxonomy" id="307937"/>
    <lineage>
        <taxon>Eukaryota</taxon>
        <taxon>Fungi</taxon>
        <taxon>Dikarya</taxon>
        <taxon>Ascomycota</taxon>
        <taxon>Pezizomycotina</taxon>
        <taxon>Sordariomycetes</taxon>
        <taxon>Hypocreomycetidae</taxon>
        <taxon>Hypocreales</taxon>
        <taxon>Nectriaceae</taxon>
        <taxon>Dactylonectria</taxon>
    </lineage>
</organism>
<dbReference type="Proteomes" id="UP000738349">
    <property type="component" value="Unassembled WGS sequence"/>
</dbReference>
<keyword evidence="5" id="KW-1185">Reference proteome</keyword>
<evidence type="ECO:0000259" key="3">
    <source>
        <dbReference type="Pfam" id="PF21027"/>
    </source>
</evidence>
<name>A0A9P9ICG5_9HYPO</name>
<accession>A0A9P9ICG5</accession>
<dbReference type="InterPro" id="IPR048527">
    <property type="entry name" value="Sde182_C"/>
</dbReference>
<protein>
    <recommendedName>
        <fullName evidence="6">Cellulose-binding protein</fullName>
    </recommendedName>
</protein>
<dbReference type="InterPro" id="IPR011483">
    <property type="entry name" value="Sde182_NH-like"/>
</dbReference>